<dbReference type="OrthoDB" id="5428132at2759"/>
<feature type="domain" description="C2H2-type" evidence="6">
    <location>
        <begin position="169"/>
        <end position="196"/>
    </location>
</feature>
<dbReference type="FunFam" id="3.30.160.60:FF:003164">
    <property type="entry name" value="Zinc finger and BTB domain-containing 17"/>
    <property type="match status" value="1"/>
</dbReference>
<evidence type="ECO:0000313" key="7">
    <source>
        <dbReference type="EMBL" id="CAD5208411.1"/>
    </source>
</evidence>
<evidence type="ECO:0000259" key="6">
    <source>
        <dbReference type="PROSITE" id="PS50157"/>
    </source>
</evidence>
<dbReference type="Pfam" id="PF00096">
    <property type="entry name" value="zf-C2H2"/>
    <property type="match status" value="3"/>
</dbReference>
<dbReference type="GO" id="GO:0000981">
    <property type="term" value="F:DNA-binding transcription factor activity, RNA polymerase II-specific"/>
    <property type="evidence" value="ECO:0007669"/>
    <property type="project" value="TreeGrafter"/>
</dbReference>
<accession>A0A1I7S1J7</accession>
<evidence type="ECO:0000256" key="5">
    <source>
        <dbReference type="SAM" id="MobiDB-lite"/>
    </source>
</evidence>
<feature type="domain" description="C2H2-type" evidence="6">
    <location>
        <begin position="197"/>
        <end position="229"/>
    </location>
</feature>
<dbReference type="InterPro" id="IPR036236">
    <property type="entry name" value="Znf_C2H2_sf"/>
</dbReference>
<dbReference type="GO" id="GO:0008270">
    <property type="term" value="F:zinc ion binding"/>
    <property type="evidence" value="ECO:0007669"/>
    <property type="project" value="UniProtKB-KW"/>
</dbReference>
<dbReference type="InterPro" id="IPR013087">
    <property type="entry name" value="Znf_C2H2_type"/>
</dbReference>
<dbReference type="EMBL" id="CAJFCV020000001">
    <property type="protein sequence ID" value="CAG9081387.1"/>
    <property type="molecule type" value="Genomic_DNA"/>
</dbReference>
<evidence type="ECO:0000313" key="10">
    <source>
        <dbReference type="WBParaSite" id="BXY_0687500.1"/>
    </source>
</evidence>
<evidence type="ECO:0000313" key="9">
    <source>
        <dbReference type="Proteomes" id="UP000659654"/>
    </source>
</evidence>
<evidence type="ECO:0000256" key="4">
    <source>
        <dbReference type="PROSITE-ProRule" id="PRU00042"/>
    </source>
</evidence>
<evidence type="ECO:0000256" key="3">
    <source>
        <dbReference type="ARBA" id="ARBA00022833"/>
    </source>
</evidence>
<reference evidence="7" key="2">
    <citation type="submission" date="2020-09" db="EMBL/GenBank/DDBJ databases">
        <authorList>
            <person name="Kikuchi T."/>
        </authorList>
    </citation>
    <scope>NUCLEOTIDE SEQUENCE</scope>
    <source>
        <strain evidence="7">Ka4C1</strain>
    </source>
</reference>
<proteinExistence type="predicted"/>
<dbReference type="GO" id="GO:0000978">
    <property type="term" value="F:RNA polymerase II cis-regulatory region sequence-specific DNA binding"/>
    <property type="evidence" value="ECO:0007669"/>
    <property type="project" value="TreeGrafter"/>
</dbReference>
<name>A0A1I7S1J7_BURXY</name>
<dbReference type="SUPFAM" id="SSF57667">
    <property type="entry name" value="beta-beta-alpha zinc fingers"/>
    <property type="match status" value="2"/>
</dbReference>
<organism evidence="8 10">
    <name type="scientific">Bursaphelenchus xylophilus</name>
    <name type="common">Pinewood nematode worm</name>
    <name type="synonym">Aphelenchoides xylophilus</name>
    <dbReference type="NCBI Taxonomy" id="6326"/>
    <lineage>
        <taxon>Eukaryota</taxon>
        <taxon>Metazoa</taxon>
        <taxon>Ecdysozoa</taxon>
        <taxon>Nematoda</taxon>
        <taxon>Chromadorea</taxon>
        <taxon>Rhabditida</taxon>
        <taxon>Tylenchina</taxon>
        <taxon>Tylenchomorpha</taxon>
        <taxon>Aphelenchoidea</taxon>
        <taxon>Aphelenchoididae</taxon>
        <taxon>Bursaphelenchus</taxon>
    </lineage>
</organism>
<dbReference type="PROSITE" id="PS50157">
    <property type="entry name" value="ZINC_FINGER_C2H2_2"/>
    <property type="match status" value="3"/>
</dbReference>
<keyword evidence="3" id="KW-0862">Zinc</keyword>
<feature type="region of interest" description="Disordered" evidence="5">
    <location>
        <begin position="81"/>
        <end position="141"/>
    </location>
</feature>
<dbReference type="SMART" id="SM00355">
    <property type="entry name" value="ZnF_C2H2"/>
    <property type="match status" value="3"/>
</dbReference>
<dbReference type="Proteomes" id="UP000582659">
    <property type="component" value="Unassembled WGS sequence"/>
</dbReference>
<gene>
    <name evidence="7" type="ORF">BXYJ_LOCUS647</name>
</gene>
<dbReference type="Proteomes" id="UP000095284">
    <property type="component" value="Unplaced"/>
</dbReference>
<protein>
    <submittedName>
        <fullName evidence="7">(pine wood nematode) hypothetical protein</fullName>
    </submittedName>
</protein>
<dbReference type="SMR" id="A0A1I7S1J7"/>
<dbReference type="Gene3D" id="3.30.160.60">
    <property type="entry name" value="Classic Zinc Finger"/>
    <property type="match status" value="2"/>
</dbReference>
<keyword evidence="1" id="KW-0479">Metal-binding</keyword>
<reference evidence="10" key="1">
    <citation type="submission" date="2016-11" db="UniProtKB">
        <authorList>
            <consortium name="WormBaseParasite"/>
        </authorList>
    </citation>
    <scope>IDENTIFICATION</scope>
</reference>
<evidence type="ECO:0000256" key="2">
    <source>
        <dbReference type="ARBA" id="ARBA00022771"/>
    </source>
</evidence>
<keyword evidence="9" id="KW-1185">Reference proteome</keyword>
<dbReference type="PANTHER" id="PTHR23235">
    <property type="entry name" value="KRUEPPEL-LIKE TRANSCRIPTION FACTOR"/>
    <property type="match status" value="1"/>
</dbReference>
<dbReference type="Proteomes" id="UP000659654">
    <property type="component" value="Unassembled WGS sequence"/>
</dbReference>
<feature type="compositionally biased region" description="Basic and acidic residues" evidence="5">
    <location>
        <begin position="99"/>
        <end position="111"/>
    </location>
</feature>
<keyword evidence="2 4" id="KW-0863">Zinc-finger</keyword>
<dbReference type="eggNOG" id="KOG2462">
    <property type="taxonomic scope" value="Eukaryota"/>
</dbReference>
<dbReference type="AlphaFoldDB" id="A0A1I7S1J7"/>
<feature type="compositionally biased region" description="Low complexity" evidence="5">
    <location>
        <begin position="127"/>
        <end position="138"/>
    </location>
</feature>
<feature type="domain" description="C2H2-type" evidence="6">
    <location>
        <begin position="141"/>
        <end position="168"/>
    </location>
</feature>
<dbReference type="PANTHER" id="PTHR23235:SF120">
    <property type="entry name" value="KRUPPEL-LIKE FACTOR 15"/>
    <property type="match status" value="1"/>
</dbReference>
<sequence>MSNLPFTALNGYQPTPTLLPFNPLSPLSIPLAQIFQNDNNSPTQPFFHHRPVLPNPFDFWMKLTEMRRQNSAFLSCVSPNTSPTIKAGSSPESPVSSKQKSESPTDFRRIETLIQSQEEVKKENDPLMDSPSSSSMKNSGRECPKCGKHFTRHWLLQGHIRTHTGERPFKCDICSKAFADKSNLRAHRQTHCKDKKFICPRCKKGFALKSYLSKHQESSCNSRHMKLPPMMPFFYHPK</sequence>
<dbReference type="PROSITE" id="PS00028">
    <property type="entry name" value="ZINC_FINGER_C2H2_1"/>
    <property type="match status" value="2"/>
</dbReference>
<evidence type="ECO:0000256" key="1">
    <source>
        <dbReference type="ARBA" id="ARBA00022723"/>
    </source>
</evidence>
<dbReference type="WBParaSite" id="BXY_0687500.1">
    <property type="protein sequence ID" value="BXY_0687500.1"/>
    <property type="gene ID" value="BXY_0687500"/>
</dbReference>
<evidence type="ECO:0000313" key="8">
    <source>
        <dbReference type="Proteomes" id="UP000095284"/>
    </source>
</evidence>
<dbReference type="EMBL" id="CAJFDI010000001">
    <property type="protein sequence ID" value="CAD5208411.1"/>
    <property type="molecule type" value="Genomic_DNA"/>
</dbReference>